<dbReference type="EMBL" id="JAHKRT010000001">
    <property type="protein sequence ID" value="MBU3076495.1"/>
    <property type="molecule type" value="Genomic_DNA"/>
</dbReference>
<dbReference type="InterPro" id="IPR003018">
    <property type="entry name" value="GAF"/>
</dbReference>
<accession>A0ABS6BGX9</accession>
<reference evidence="3 4" key="1">
    <citation type="submission" date="2021-06" db="EMBL/GenBank/DDBJ databases">
        <title>Sphingomonas sp. XMGL2, whole genome shotgun sequencing project.</title>
        <authorList>
            <person name="Zhao G."/>
            <person name="Shen L."/>
        </authorList>
    </citation>
    <scope>NUCLEOTIDE SEQUENCE [LARGE SCALE GENOMIC DNA]</scope>
    <source>
        <strain evidence="3 4">XMGL2</strain>
    </source>
</reference>
<evidence type="ECO:0000259" key="1">
    <source>
        <dbReference type="PROSITE" id="PS50883"/>
    </source>
</evidence>
<proteinExistence type="predicted"/>
<feature type="domain" description="GGDEF" evidence="2">
    <location>
        <begin position="198"/>
        <end position="330"/>
    </location>
</feature>
<dbReference type="Pfam" id="PF00990">
    <property type="entry name" value="GGDEF"/>
    <property type="match status" value="1"/>
</dbReference>
<keyword evidence="4" id="KW-1185">Reference proteome</keyword>
<dbReference type="InterPro" id="IPR001633">
    <property type="entry name" value="EAL_dom"/>
</dbReference>
<dbReference type="Pfam" id="PF13185">
    <property type="entry name" value="GAF_2"/>
    <property type="match status" value="1"/>
</dbReference>
<evidence type="ECO:0000313" key="4">
    <source>
        <dbReference type="Proteomes" id="UP000776276"/>
    </source>
</evidence>
<dbReference type="PANTHER" id="PTHR33121">
    <property type="entry name" value="CYCLIC DI-GMP PHOSPHODIESTERASE PDEF"/>
    <property type="match status" value="1"/>
</dbReference>
<dbReference type="SMART" id="SM00267">
    <property type="entry name" value="GGDEF"/>
    <property type="match status" value="1"/>
</dbReference>
<dbReference type="PROSITE" id="PS50887">
    <property type="entry name" value="GGDEF"/>
    <property type="match status" value="1"/>
</dbReference>
<dbReference type="InterPro" id="IPR000160">
    <property type="entry name" value="GGDEF_dom"/>
</dbReference>
<dbReference type="Proteomes" id="UP000776276">
    <property type="component" value="Unassembled WGS sequence"/>
</dbReference>
<protein>
    <submittedName>
        <fullName evidence="3">EAL domain-containing protein</fullName>
    </submittedName>
</protein>
<feature type="domain" description="EAL" evidence="1">
    <location>
        <begin position="339"/>
        <end position="594"/>
    </location>
</feature>
<name>A0ABS6BGX9_9SPHN</name>
<dbReference type="CDD" id="cd01948">
    <property type="entry name" value="EAL"/>
    <property type="match status" value="1"/>
</dbReference>
<gene>
    <name evidence="3" type="ORF">KOF26_01345</name>
</gene>
<dbReference type="SMART" id="SM00065">
    <property type="entry name" value="GAF"/>
    <property type="match status" value="1"/>
</dbReference>
<dbReference type="RefSeq" id="WP_216318792.1">
    <property type="nucleotide sequence ID" value="NZ_JAHKRT010000001.1"/>
</dbReference>
<dbReference type="PANTHER" id="PTHR33121:SF70">
    <property type="entry name" value="SIGNALING PROTEIN YKOW"/>
    <property type="match status" value="1"/>
</dbReference>
<comment type="caution">
    <text evidence="3">The sequence shown here is derived from an EMBL/GenBank/DDBJ whole genome shotgun (WGS) entry which is preliminary data.</text>
</comment>
<dbReference type="Pfam" id="PF00563">
    <property type="entry name" value="EAL"/>
    <property type="match status" value="1"/>
</dbReference>
<organism evidence="3 4">
    <name type="scientific">Sphingomonas quercus</name>
    <dbReference type="NCBI Taxonomy" id="2842451"/>
    <lineage>
        <taxon>Bacteria</taxon>
        <taxon>Pseudomonadati</taxon>
        <taxon>Pseudomonadota</taxon>
        <taxon>Alphaproteobacteria</taxon>
        <taxon>Sphingomonadales</taxon>
        <taxon>Sphingomonadaceae</taxon>
        <taxon>Sphingomonas</taxon>
    </lineage>
</organism>
<dbReference type="CDD" id="cd01949">
    <property type="entry name" value="GGDEF"/>
    <property type="match status" value="1"/>
</dbReference>
<sequence length="621" mass="66786">MDRLQISILDMLARGAPARLIGDRLCREVETSSPGTVCTVIGVDRSGLLHPLSAPSLPASFAESVDNWMIGPNAGACGTAAYLREPVVVSDIEHDPRWGEFGPAALALGLRACWSTPVFDSTGEVIGTFAIYYRERRGPTGEERSLVDLCARLCAIAMERHERALARERRARFDALTGLPDHDSFRVAIAGMPVARPDAWGLLLIDIDNLHLINDTFGRHLGDRVLQGVAARIAASAAPDKVFRVGGNAFAVLVQDPAMLGDFQAGAEAILAAITAPLDCDVFVVTPRATIGGAVVLPGDENAEMVRRNADFALYHAKELGRGGFVRYWPGIGTRMTDRLSSIRNVEQALRDDRIVAYYQPIVRLDTGEIIGVEALCRLILPGGEILAAGAFSDAITDARIAASLTDRMLALVADDLRRWFDMGLPLQHVSINATSADFRGGNLREKLVSAFDARGIPLHHVTLEVTEQVYIGEHDHVVAEVSQALRSCGLRVALDDFGTGYASLTHLLSVPVDAIKIDRSFIARMAPGDPSLAIIEGLLEIARKLGIRVVAEGVETVEQAAELVRLGGLYAQGFLFSRAVDARQLATLLRRHGEGMPNAVAMPVLRTPIGHGGAQHALTA</sequence>
<dbReference type="SMART" id="SM00052">
    <property type="entry name" value="EAL"/>
    <property type="match status" value="1"/>
</dbReference>
<dbReference type="PROSITE" id="PS50883">
    <property type="entry name" value="EAL"/>
    <property type="match status" value="1"/>
</dbReference>
<evidence type="ECO:0000259" key="2">
    <source>
        <dbReference type="PROSITE" id="PS50887"/>
    </source>
</evidence>
<dbReference type="InterPro" id="IPR050706">
    <property type="entry name" value="Cyclic-di-GMP_PDE-like"/>
</dbReference>
<dbReference type="NCBIfam" id="TIGR00254">
    <property type="entry name" value="GGDEF"/>
    <property type="match status" value="1"/>
</dbReference>
<evidence type="ECO:0000313" key="3">
    <source>
        <dbReference type="EMBL" id="MBU3076495.1"/>
    </source>
</evidence>